<dbReference type="Proteomes" id="UP000828048">
    <property type="component" value="Chromosome 8"/>
</dbReference>
<keyword evidence="2" id="KW-1185">Reference proteome</keyword>
<evidence type="ECO:0000313" key="1">
    <source>
        <dbReference type="EMBL" id="KAH7852992.1"/>
    </source>
</evidence>
<reference evidence="1 2" key="1">
    <citation type="journal article" date="2021" name="Hortic Res">
        <title>High-quality reference genome and annotation aids understanding of berry development for evergreen blueberry (Vaccinium darrowii).</title>
        <authorList>
            <person name="Yu J."/>
            <person name="Hulse-Kemp A.M."/>
            <person name="Babiker E."/>
            <person name="Staton M."/>
        </authorList>
    </citation>
    <scope>NUCLEOTIDE SEQUENCE [LARGE SCALE GENOMIC DNA]</scope>
    <source>
        <strain evidence="2">cv. NJ 8807/NJ 8810</strain>
        <tissue evidence="1">Young leaf</tissue>
    </source>
</reference>
<evidence type="ECO:0000313" key="2">
    <source>
        <dbReference type="Proteomes" id="UP000828048"/>
    </source>
</evidence>
<protein>
    <submittedName>
        <fullName evidence="1">Uncharacterized protein</fullName>
    </submittedName>
</protein>
<name>A0ACB7YHZ9_9ERIC</name>
<sequence>MRSSTSSFDSSSRRTNYSRKFDLPDDGGGGAMLPVFLNDLRRRDDDDEQELVEVTLELDDDSIFVCSVTPANSNAIIPPAHGEETATPGRLFARSLSASSRSIRKKLSRLRSFSWRDQSDVDELPPVVVSDRDVRRIKAKLHRTTSSAQRALKGLRFMSKTTEKADVDEIWKKVELRFESLAKNGLLCKHDFGECIGMVDSKEFAMGIFDALARRKHQKIGKITKEELYDFWLQISDQSFDARLQIFFDMVDRNGDGRITQEEVQELLILSASANKLSKLKEQAEEYVSLIMEELDPENLGYIEIWQLETLLLQRDNYVNYSTPLSATSLGWSQNLRLMKPHNLILRVSCTLKCLLLENWQRGWILLLWILAMAGLFAWKFHQYRQMAAFQVMGYCLTTAKGAAETLKLNMALILLPVCRNTLTWLRSTRARHCIPLDDNINFHKIIACAIVIGVLLHAGNHLICDFPCMVNASPEKFASIASNFNNIQPTYKDLLTSIIGVTGISMVILMAIAFTLATRHFRKSIVKLPAPFNRLTGFNAFWYSHHLLVLVYVLLLLHGTFLFLVHRWYQKTTWMYMSVPLFLYLAERSLRTCRSEHNSVKILKVPVLPGDVFALVISKPSGFKYKSGQYIFLQCPTISRFEWHPFSITSAPGDNHLSVHIRTVGDWTQELRRVFTEDAGSECVIGRAKFGRLGNVDQRGLPKLLIDGPYGAPAQDYKNYDVLLLVGLGIGATPFISILKDLLNNTGVEDPMDTNTETSTSDESFKSSTSTTSTEKKKPKRAKNAHFYWVTREPGSFEWFKGVMNEVAEMDHKGQIEMHNYLSSVYEEGDARSTLITMVQALNHAKHGVDILSGIRVRTHFARPNWKEVFNKIALKYPCTTVGVFYCGIPPLAKELRKLSHELTHKTSTRFEFHKEYF</sequence>
<dbReference type="EMBL" id="CM037158">
    <property type="protein sequence ID" value="KAH7852992.1"/>
    <property type="molecule type" value="Genomic_DNA"/>
</dbReference>
<proteinExistence type="predicted"/>
<accession>A0ACB7YHZ9</accession>
<comment type="caution">
    <text evidence="1">The sequence shown here is derived from an EMBL/GenBank/DDBJ whole genome shotgun (WGS) entry which is preliminary data.</text>
</comment>
<gene>
    <name evidence="1" type="ORF">Vadar_031786</name>
</gene>
<organism evidence="1 2">
    <name type="scientific">Vaccinium darrowii</name>
    <dbReference type="NCBI Taxonomy" id="229202"/>
    <lineage>
        <taxon>Eukaryota</taxon>
        <taxon>Viridiplantae</taxon>
        <taxon>Streptophyta</taxon>
        <taxon>Embryophyta</taxon>
        <taxon>Tracheophyta</taxon>
        <taxon>Spermatophyta</taxon>
        <taxon>Magnoliopsida</taxon>
        <taxon>eudicotyledons</taxon>
        <taxon>Gunneridae</taxon>
        <taxon>Pentapetalae</taxon>
        <taxon>asterids</taxon>
        <taxon>Ericales</taxon>
        <taxon>Ericaceae</taxon>
        <taxon>Vaccinioideae</taxon>
        <taxon>Vaccinieae</taxon>
        <taxon>Vaccinium</taxon>
    </lineage>
</organism>